<accession>A0AAE9HS97</accession>
<keyword evidence="1" id="KW-1133">Transmembrane helix</keyword>
<evidence type="ECO:0000313" key="3">
    <source>
        <dbReference type="Proteomes" id="UP001056819"/>
    </source>
</evidence>
<evidence type="ECO:0000256" key="1">
    <source>
        <dbReference type="SAM" id="Phobius"/>
    </source>
</evidence>
<dbReference type="EMBL" id="CP097501">
    <property type="protein sequence ID" value="URD67152.1"/>
    <property type="molecule type" value="Genomic_DNA"/>
</dbReference>
<dbReference type="AlphaFoldDB" id="A0AAE9HS97"/>
<reference evidence="2" key="1">
    <citation type="submission" date="2022-05" db="EMBL/GenBank/DDBJ databases">
        <title>Alysiella filiformis genome sequencing.</title>
        <authorList>
            <person name="Viehboeck T."/>
        </authorList>
    </citation>
    <scope>NUCLEOTIDE SEQUENCE</scope>
    <source>
        <strain evidence="2">DSM 2580</strain>
    </source>
</reference>
<name>A0AAE9HS97_9NEIS</name>
<evidence type="ECO:0000313" key="2">
    <source>
        <dbReference type="EMBL" id="URD67152.1"/>
    </source>
</evidence>
<sequence>MIIDAVISLLAIVASAIVARKIATALFEESTMLRALCTLLLLCLFSFTFHKLAGPKLMASGKSKTNIETIMLQNPAFAAIKEKDPLTFNKLRDEMKALVQDDPRMSKPETRKKLQRYAVMRSQTVMLTKYLNGADDAAIAEYVRVNLQNLAEIRHKMGSEACFQAISPEKRWDPDKDLMSAIPEQQIRASAEAFAKVIRSYTPDRPQPKQKDVEPVLRGVLEKISDIPEPKEIRNEKDRAQVCEYTLAFLDALTYYYSPKQIADVMRFHSNHAK</sequence>
<protein>
    <submittedName>
        <fullName evidence="2">Uncharacterized protein</fullName>
    </submittedName>
</protein>
<dbReference type="Proteomes" id="UP001056819">
    <property type="component" value="Chromosome"/>
</dbReference>
<dbReference type="RefSeq" id="WP_027021070.1">
    <property type="nucleotide sequence ID" value="NZ_CP097501.1"/>
</dbReference>
<keyword evidence="1" id="KW-0472">Membrane</keyword>
<keyword evidence="1" id="KW-0812">Transmembrane</keyword>
<feature type="transmembrane region" description="Helical" evidence="1">
    <location>
        <begin position="32"/>
        <end position="53"/>
    </location>
</feature>
<proteinExistence type="predicted"/>
<organism evidence="2 3">
    <name type="scientific">Conchiformibius steedae DSM 2580</name>
    <dbReference type="NCBI Taxonomy" id="1121352"/>
    <lineage>
        <taxon>Bacteria</taxon>
        <taxon>Pseudomonadati</taxon>
        <taxon>Pseudomonadota</taxon>
        <taxon>Betaproteobacteria</taxon>
        <taxon>Neisseriales</taxon>
        <taxon>Neisseriaceae</taxon>
        <taxon>Conchiformibius</taxon>
    </lineage>
</organism>
<gene>
    <name evidence="2" type="ORF">LNQ82_08150</name>
</gene>